<evidence type="ECO:0000256" key="4">
    <source>
        <dbReference type="ARBA" id="ARBA00022989"/>
    </source>
</evidence>
<keyword evidence="8" id="KW-1185">Reference proteome</keyword>
<feature type="transmembrane region" description="Helical" evidence="6">
    <location>
        <begin position="122"/>
        <end position="143"/>
    </location>
</feature>
<comment type="subcellular location">
    <subcellularLocation>
        <location evidence="1">Membrane</location>
        <topology evidence="1">Multi-pass membrane protein</topology>
    </subcellularLocation>
</comment>
<evidence type="ECO:0000313" key="8">
    <source>
        <dbReference type="Proteomes" id="UP001595476"/>
    </source>
</evidence>
<feature type="transmembrane region" description="Helical" evidence="6">
    <location>
        <begin position="93"/>
        <end position="116"/>
    </location>
</feature>
<dbReference type="InterPro" id="IPR004752">
    <property type="entry name" value="AmpG_permease/AT-1"/>
</dbReference>
<evidence type="ECO:0000256" key="3">
    <source>
        <dbReference type="ARBA" id="ARBA00022692"/>
    </source>
</evidence>
<dbReference type="RefSeq" id="WP_386716807.1">
    <property type="nucleotide sequence ID" value="NZ_JBHRSZ010000002.1"/>
</dbReference>
<organism evidence="7 8">
    <name type="scientific">Litoribrevibacter euphylliae</name>
    <dbReference type="NCBI Taxonomy" id="1834034"/>
    <lineage>
        <taxon>Bacteria</taxon>
        <taxon>Pseudomonadati</taxon>
        <taxon>Pseudomonadota</taxon>
        <taxon>Gammaproteobacteria</taxon>
        <taxon>Oceanospirillales</taxon>
        <taxon>Oceanospirillaceae</taxon>
        <taxon>Litoribrevibacter</taxon>
    </lineage>
</organism>
<feature type="transmembrane region" description="Helical" evidence="6">
    <location>
        <begin position="323"/>
        <end position="342"/>
    </location>
</feature>
<gene>
    <name evidence="7" type="ORF">ACFOEK_04535</name>
</gene>
<evidence type="ECO:0000256" key="6">
    <source>
        <dbReference type="SAM" id="Phobius"/>
    </source>
</evidence>
<dbReference type="PANTHER" id="PTHR12778:SF10">
    <property type="entry name" value="MAJOR FACILITATOR SUPERFAMILY DOMAIN-CONTAINING PROTEIN 3"/>
    <property type="match status" value="1"/>
</dbReference>
<name>A0ABV7H8Z6_9GAMM</name>
<dbReference type="CDD" id="cd17485">
    <property type="entry name" value="MFS_MFSD3"/>
    <property type="match status" value="1"/>
</dbReference>
<dbReference type="SUPFAM" id="SSF103473">
    <property type="entry name" value="MFS general substrate transporter"/>
    <property type="match status" value="1"/>
</dbReference>
<keyword evidence="3 6" id="KW-0812">Transmembrane</keyword>
<evidence type="ECO:0000256" key="2">
    <source>
        <dbReference type="ARBA" id="ARBA00022448"/>
    </source>
</evidence>
<keyword evidence="4 6" id="KW-1133">Transmembrane helix</keyword>
<feature type="transmembrane region" description="Helical" evidence="6">
    <location>
        <begin position="259"/>
        <end position="277"/>
    </location>
</feature>
<feature type="transmembrane region" description="Helical" evidence="6">
    <location>
        <begin position="419"/>
        <end position="441"/>
    </location>
</feature>
<evidence type="ECO:0000256" key="1">
    <source>
        <dbReference type="ARBA" id="ARBA00004141"/>
    </source>
</evidence>
<dbReference type="EMBL" id="JBHRSZ010000002">
    <property type="protein sequence ID" value="MFC3150285.1"/>
    <property type="molecule type" value="Genomic_DNA"/>
</dbReference>
<dbReference type="Gene3D" id="1.20.1250.20">
    <property type="entry name" value="MFS general substrate transporter like domains"/>
    <property type="match status" value="2"/>
</dbReference>
<proteinExistence type="predicted"/>
<keyword evidence="2" id="KW-0813">Transport</keyword>
<reference evidence="8" key="1">
    <citation type="journal article" date="2019" name="Int. J. Syst. Evol. Microbiol.">
        <title>The Global Catalogue of Microorganisms (GCM) 10K type strain sequencing project: providing services to taxonomists for standard genome sequencing and annotation.</title>
        <authorList>
            <consortium name="The Broad Institute Genomics Platform"/>
            <consortium name="The Broad Institute Genome Sequencing Center for Infectious Disease"/>
            <person name="Wu L."/>
            <person name="Ma J."/>
        </authorList>
    </citation>
    <scope>NUCLEOTIDE SEQUENCE [LARGE SCALE GENOMIC DNA]</scope>
    <source>
        <strain evidence="8">KCTC 52438</strain>
    </source>
</reference>
<feature type="transmembrane region" description="Helical" evidence="6">
    <location>
        <begin position="354"/>
        <end position="379"/>
    </location>
</feature>
<feature type="transmembrane region" description="Helical" evidence="6">
    <location>
        <begin position="53"/>
        <end position="72"/>
    </location>
</feature>
<accession>A0ABV7H8Z6</accession>
<feature type="transmembrane region" description="Helical" evidence="6">
    <location>
        <begin position="391"/>
        <end position="413"/>
    </location>
</feature>
<comment type="caution">
    <text evidence="7">The sequence shown here is derived from an EMBL/GenBank/DDBJ whole genome shotgun (WGS) entry which is preliminary data.</text>
</comment>
<feature type="transmembrane region" description="Helical" evidence="6">
    <location>
        <begin position="189"/>
        <end position="208"/>
    </location>
</feature>
<dbReference type="InterPro" id="IPR036259">
    <property type="entry name" value="MFS_trans_sf"/>
</dbReference>
<dbReference type="Proteomes" id="UP001595476">
    <property type="component" value="Unassembled WGS sequence"/>
</dbReference>
<feature type="transmembrane region" description="Helical" evidence="6">
    <location>
        <begin position="297"/>
        <end position="316"/>
    </location>
</feature>
<dbReference type="InterPro" id="IPR011701">
    <property type="entry name" value="MFS"/>
</dbReference>
<evidence type="ECO:0000313" key="7">
    <source>
        <dbReference type="EMBL" id="MFC3150285.1"/>
    </source>
</evidence>
<evidence type="ECO:0000256" key="5">
    <source>
        <dbReference type="ARBA" id="ARBA00023136"/>
    </source>
</evidence>
<sequence>MDASFNSSASNSMMNARSINTPFLFVLLTSLYFSQGFPSGLLAHAMPAIMREYGASLSAIGMLKLLALPWLFKFLWAPLLDQYYYRPIGPHRSWILTMQVGAIATLAAMSFLSPAWLFEDGLILLFVLLCLLNVFSSTQDVATDGLAVSLLSKKLRGFGNSIQVVGYKIGLMLGGSGLLVLMNSWGWDITIQLVAATLIIMLVPTLLFKENQILGFRKLTSTCDHVSIKQSDSIKPGAEASPSKAKELLFWEYFKVEKIGFWLLVILTYKLADGMSSTLVKPLLVDQGMSLADVGQITFISSLVSLVGALVVGVLYRFITPIYLLLFFAVLQMATISAYSLIPGLDKHSEEYLVWIYWIVTQDQLVDTMSTVVLFAIMMGHCRKQHEGGDYTLQACLQVFSAGLAGALGGFIADALGNYSLSFIVAAGLGVFTLLAIFLYIKKAQNLAQQSQD</sequence>
<keyword evidence="5 6" id="KW-0472">Membrane</keyword>
<protein>
    <submittedName>
        <fullName evidence="7">MFS transporter</fullName>
    </submittedName>
</protein>
<feature type="transmembrane region" description="Helical" evidence="6">
    <location>
        <begin position="164"/>
        <end position="183"/>
    </location>
</feature>
<dbReference type="PANTHER" id="PTHR12778">
    <property type="entry name" value="SOLUTE CARRIER FAMILY 33 ACETYL-COA TRANSPORTER -RELATED"/>
    <property type="match status" value="1"/>
</dbReference>
<dbReference type="Pfam" id="PF07690">
    <property type="entry name" value="MFS_1"/>
    <property type="match status" value="1"/>
</dbReference>